<feature type="domain" description="ARB-07466-like C-terminal" evidence="2">
    <location>
        <begin position="73"/>
        <end position="167"/>
    </location>
</feature>
<evidence type="ECO:0000313" key="4">
    <source>
        <dbReference type="Proteomes" id="UP000279994"/>
    </source>
</evidence>
<accession>A0A3N0GJ96</accession>
<keyword evidence="4" id="KW-1185">Reference proteome</keyword>
<dbReference type="Pfam" id="PF26571">
    <property type="entry name" value="VldE"/>
    <property type="match status" value="1"/>
</dbReference>
<organism evidence="3 4">
    <name type="scientific">Nocardioides pocheonensis</name>
    <dbReference type="NCBI Taxonomy" id="661485"/>
    <lineage>
        <taxon>Bacteria</taxon>
        <taxon>Bacillati</taxon>
        <taxon>Actinomycetota</taxon>
        <taxon>Actinomycetes</taxon>
        <taxon>Propionibacteriales</taxon>
        <taxon>Nocardioidaceae</taxon>
        <taxon>Nocardioides</taxon>
    </lineage>
</organism>
<feature type="compositionally biased region" description="Low complexity" evidence="1">
    <location>
        <begin position="282"/>
        <end position="296"/>
    </location>
</feature>
<feature type="region of interest" description="Disordered" evidence="1">
    <location>
        <begin position="276"/>
        <end position="297"/>
    </location>
</feature>
<gene>
    <name evidence="3" type="ORF">EFL26_18115</name>
</gene>
<dbReference type="Proteomes" id="UP000279994">
    <property type="component" value="Unassembled WGS sequence"/>
</dbReference>
<evidence type="ECO:0000313" key="3">
    <source>
        <dbReference type="EMBL" id="RNM12545.1"/>
    </source>
</evidence>
<evidence type="ECO:0000259" key="2">
    <source>
        <dbReference type="Pfam" id="PF26571"/>
    </source>
</evidence>
<name>A0A3N0GJ96_9ACTN</name>
<dbReference type="RefSeq" id="WP_123224308.1">
    <property type="nucleotide sequence ID" value="NZ_RJSF01000044.1"/>
</dbReference>
<proteinExistence type="predicted"/>
<dbReference type="EMBL" id="RJSF01000044">
    <property type="protein sequence ID" value="RNM12545.1"/>
    <property type="molecule type" value="Genomic_DNA"/>
</dbReference>
<reference evidence="3 4" key="1">
    <citation type="submission" date="2018-11" db="EMBL/GenBank/DDBJ databases">
        <authorList>
            <person name="Li F."/>
        </authorList>
    </citation>
    <scope>NUCLEOTIDE SEQUENCE [LARGE SCALE GENOMIC DNA]</scope>
    <source>
        <strain evidence="3 4">Gsoil 818</strain>
    </source>
</reference>
<dbReference type="OrthoDB" id="5181100at2"/>
<dbReference type="AlphaFoldDB" id="A0A3N0GJ96"/>
<sequence length="392" mass="41813">MSKLLLRSPSASARAAALRPATWAPVTLAGLLLLALVAGLTVQLSPRAGAIGISTTVDAPAPYEGQTTCTTAPRPGTVALAAWLMKTYPVTGSLGMMRACSVGGRSEHKDGRAFDWKADVAKKRTRRAAYDFITKALATDDQGNAHALARRMGIMYIIYNDTIWSSYYDFKPRPYLHAGCKKRRKCSRTLRHLDHVHISLGYAGAAAQTSWYRERGVASEPVLHPGTDELDANETAVTALTVPANGTTTTSPFELRAGVTYRLVVTGTAQFDPTGQGDANCTTAPDGTAAPTGRGPLTPSLPIFGTGVWGEGSRHTPSPYAAPTVDTHGVLVNGALRWEGGCQADHAYETWLRPDTKQPLQLQYADAVPGDDTGSFTVYVARDDILRSSLVG</sequence>
<comment type="caution">
    <text evidence="3">The sequence shown here is derived from an EMBL/GenBank/DDBJ whole genome shotgun (WGS) entry which is preliminary data.</text>
</comment>
<evidence type="ECO:0000256" key="1">
    <source>
        <dbReference type="SAM" id="MobiDB-lite"/>
    </source>
</evidence>
<dbReference type="InterPro" id="IPR058593">
    <property type="entry name" value="ARB_07466-like_C"/>
</dbReference>
<protein>
    <recommendedName>
        <fullName evidence="2">ARB-07466-like C-terminal domain-containing protein</fullName>
    </recommendedName>
</protein>